<sequence>MSQQSAIPNFSAFVFQCLRISASALCIYEYSITIYEERAYIWKAKLSFPAALFYIIRYSAILDAIWCILELVNWPGKSDLIGNFSCKILLRSELGLKLGLLRRPALVAVRVYAITQRTVWPVLPTLALYMVNPVVLLYLGIISQPIIRHGTCNTIGSTDRDTYVICGCRMLDPSCPLMSVVLLTKGTNIAGATTIASNGLALFITWLVTASIVTMRQLSTSKETLSIVLMNHGGIHFTLLSIAAVIGMAAGRNTEVVFSDNIMTDT</sequence>
<dbReference type="InterPro" id="IPR045340">
    <property type="entry name" value="DUF6533"/>
</dbReference>
<dbReference type="Proteomes" id="UP000016930">
    <property type="component" value="Unassembled WGS sequence"/>
</dbReference>
<evidence type="ECO:0000256" key="1">
    <source>
        <dbReference type="SAM" id="Phobius"/>
    </source>
</evidence>
<name>M2RM15_CERS8</name>
<dbReference type="HOGENOM" id="CLU_1045859_0_0_1"/>
<keyword evidence="1" id="KW-1133">Transmembrane helix</keyword>
<proteinExistence type="predicted"/>
<keyword evidence="1" id="KW-0472">Membrane</keyword>
<protein>
    <recommendedName>
        <fullName evidence="2">DUF6533 domain-containing protein</fullName>
    </recommendedName>
</protein>
<gene>
    <name evidence="3" type="ORF">CERSUDRAFT_71418</name>
</gene>
<dbReference type="Pfam" id="PF20151">
    <property type="entry name" value="DUF6533"/>
    <property type="match status" value="1"/>
</dbReference>
<evidence type="ECO:0000259" key="2">
    <source>
        <dbReference type="Pfam" id="PF20151"/>
    </source>
</evidence>
<feature type="transmembrane region" description="Helical" evidence="1">
    <location>
        <begin position="189"/>
        <end position="213"/>
    </location>
</feature>
<dbReference type="OrthoDB" id="2803471at2759"/>
<accession>M2RM15</accession>
<organism evidence="3 4">
    <name type="scientific">Ceriporiopsis subvermispora (strain B)</name>
    <name type="common">White-rot fungus</name>
    <name type="synonym">Gelatoporia subvermispora</name>
    <dbReference type="NCBI Taxonomy" id="914234"/>
    <lineage>
        <taxon>Eukaryota</taxon>
        <taxon>Fungi</taxon>
        <taxon>Dikarya</taxon>
        <taxon>Basidiomycota</taxon>
        <taxon>Agaricomycotina</taxon>
        <taxon>Agaricomycetes</taxon>
        <taxon>Polyporales</taxon>
        <taxon>Gelatoporiaceae</taxon>
        <taxon>Gelatoporia</taxon>
    </lineage>
</organism>
<feature type="transmembrane region" description="Helical" evidence="1">
    <location>
        <begin position="225"/>
        <end position="250"/>
    </location>
</feature>
<reference evidence="3 4" key="1">
    <citation type="journal article" date="2012" name="Proc. Natl. Acad. Sci. U.S.A.">
        <title>Comparative genomics of Ceriporiopsis subvermispora and Phanerochaete chrysosporium provide insight into selective ligninolysis.</title>
        <authorList>
            <person name="Fernandez-Fueyo E."/>
            <person name="Ruiz-Duenas F.J."/>
            <person name="Ferreira P."/>
            <person name="Floudas D."/>
            <person name="Hibbett D.S."/>
            <person name="Canessa P."/>
            <person name="Larrondo L.F."/>
            <person name="James T.Y."/>
            <person name="Seelenfreund D."/>
            <person name="Lobos S."/>
            <person name="Polanco R."/>
            <person name="Tello M."/>
            <person name="Honda Y."/>
            <person name="Watanabe T."/>
            <person name="Watanabe T."/>
            <person name="Ryu J.S."/>
            <person name="Kubicek C.P."/>
            <person name="Schmoll M."/>
            <person name="Gaskell J."/>
            <person name="Hammel K.E."/>
            <person name="St John F.J."/>
            <person name="Vanden Wymelenberg A."/>
            <person name="Sabat G."/>
            <person name="Splinter BonDurant S."/>
            <person name="Syed K."/>
            <person name="Yadav J.S."/>
            <person name="Doddapaneni H."/>
            <person name="Subramanian V."/>
            <person name="Lavin J.L."/>
            <person name="Oguiza J.A."/>
            <person name="Perez G."/>
            <person name="Pisabarro A.G."/>
            <person name="Ramirez L."/>
            <person name="Santoyo F."/>
            <person name="Master E."/>
            <person name="Coutinho P.M."/>
            <person name="Henrissat B."/>
            <person name="Lombard V."/>
            <person name="Magnuson J.K."/>
            <person name="Kuees U."/>
            <person name="Hori C."/>
            <person name="Igarashi K."/>
            <person name="Samejima M."/>
            <person name="Held B.W."/>
            <person name="Barry K.W."/>
            <person name="LaButti K.M."/>
            <person name="Lapidus A."/>
            <person name="Lindquist E.A."/>
            <person name="Lucas S.M."/>
            <person name="Riley R."/>
            <person name="Salamov A.A."/>
            <person name="Hoffmeister D."/>
            <person name="Schwenk D."/>
            <person name="Hadar Y."/>
            <person name="Yarden O."/>
            <person name="de Vries R.P."/>
            <person name="Wiebenga A."/>
            <person name="Stenlid J."/>
            <person name="Eastwood D."/>
            <person name="Grigoriev I.V."/>
            <person name="Berka R.M."/>
            <person name="Blanchette R.A."/>
            <person name="Kersten P."/>
            <person name="Martinez A.T."/>
            <person name="Vicuna R."/>
            <person name="Cullen D."/>
        </authorList>
    </citation>
    <scope>NUCLEOTIDE SEQUENCE [LARGE SCALE GENOMIC DNA]</scope>
    <source>
        <strain evidence="3 4">B</strain>
    </source>
</reference>
<feature type="domain" description="DUF6533" evidence="2">
    <location>
        <begin position="17"/>
        <end position="62"/>
    </location>
</feature>
<dbReference type="EMBL" id="KB445793">
    <property type="protein sequence ID" value="EMD39507.1"/>
    <property type="molecule type" value="Genomic_DNA"/>
</dbReference>
<keyword evidence="1" id="KW-0812">Transmembrane</keyword>
<dbReference type="AlphaFoldDB" id="M2RM15"/>
<evidence type="ECO:0000313" key="4">
    <source>
        <dbReference type="Proteomes" id="UP000016930"/>
    </source>
</evidence>
<evidence type="ECO:0000313" key="3">
    <source>
        <dbReference type="EMBL" id="EMD39507.1"/>
    </source>
</evidence>
<keyword evidence="4" id="KW-1185">Reference proteome</keyword>
<feature type="transmembrane region" description="Helical" evidence="1">
    <location>
        <begin position="119"/>
        <end position="141"/>
    </location>
</feature>